<keyword evidence="8" id="KW-1185">Reference proteome</keyword>
<evidence type="ECO:0000256" key="4">
    <source>
        <dbReference type="ARBA" id="ARBA00022741"/>
    </source>
</evidence>
<dbReference type="PANTHER" id="PTHR42734">
    <property type="entry name" value="METAL TRANSPORT SYSTEM ATP-BINDING PROTEIN TM_0124-RELATED"/>
    <property type="match status" value="1"/>
</dbReference>
<keyword evidence="3" id="KW-0813">Transport</keyword>
<dbReference type="Gene3D" id="3.40.50.300">
    <property type="entry name" value="P-loop containing nucleotide triphosphate hydrolases"/>
    <property type="match status" value="1"/>
</dbReference>
<evidence type="ECO:0000256" key="1">
    <source>
        <dbReference type="ARBA" id="ARBA00004202"/>
    </source>
</evidence>
<reference evidence="7 8" key="1">
    <citation type="submission" date="2022-09" db="EMBL/GenBank/DDBJ databases">
        <authorList>
            <person name="Han X.L."/>
            <person name="Wang Q."/>
            <person name="Lu T."/>
        </authorList>
    </citation>
    <scope>NUCLEOTIDE SEQUENCE [LARGE SCALE GENOMIC DNA]</scope>
    <source>
        <strain evidence="7 8">WQ 127069</strain>
    </source>
</reference>
<dbReference type="RefSeq" id="WP_076228543.1">
    <property type="nucleotide sequence ID" value="NZ_JAOQIO010000124.1"/>
</dbReference>
<dbReference type="InterPro" id="IPR027417">
    <property type="entry name" value="P-loop_NTPase"/>
</dbReference>
<dbReference type="EMBL" id="JAOQIO010000124">
    <property type="protein sequence ID" value="MCU6798048.1"/>
    <property type="molecule type" value="Genomic_DNA"/>
</dbReference>
<evidence type="ECO:0000313" key="7">
    <source>
        <dbReference type="EMBL" id="MCU6798048.1"/>
    </source>
</evidence>
<evidence type="ECO:0000256" key="2">
    <source>
        <dbReference type="ARBA" id="ARBA00005417"/>
    </source>
</evidence>
<dbReference type="InterPro" id="IPR003593">
    <property type="entry name" value="AAA+_ATPase"/>
</dbReference>
<dbReference type="SUPFAM" id="SSF52540">
    <property type="entry name" value="P-loop containing nucleoside triphosphate hydrolases"/>
    <property type="match status" value="1"/>
</dbReference>
<comment type="similarity">
    <text evidence="2">Belongs to the ABC transporter superfamily.</text>
</comment>
<dbReference type="InterPro" id="IPR015856">
    <property type="entry name" value="ABC_transpr_CbiO/EcfA_su"/>
</dbReference>
<dbReference type="GO" id="GO:0005524">
    <property type="term" value="F:ATP binding"/>
    <property type="evidence" value="ECO:0007669"/>
    <property type="project" value="UniProtKB-KW"/>
</dbReference>
<dbReference type="Pfam" id="PF00005">
    <property type="entry name" value="ABC_tran"/>
    <property type="match status" value="1"/>
</dbReference>
<sequence length="259" mass="29452">MQHVISLSNVHFIREERAILSNIELQVHAGEHWVILGKNGSGKTTILEMINGYQFPSIGQVQVLDQLYGQCDVREVRKQIGYISQSLYEKLNPADPVWEVIATGEYAFLRFYQEISPEVRTKALGMLDEIRLSHLAEQPLGTLSQGERKKVMLARALMTSPSILIMDEPCSGLDLFERERLLETVNQLGKQNITVLYVTHHIEEIMPMFTHVALIDDGKLVASGRKEDVLNEENLLSAFQVPVTLEWFQGRPWIKVLGE</sequence>
<dbReference type="PANTHER" id="PTHR42734:SF17">
    <property type="entry name" value="METAL TRANSPORT SYSTEM ATP-BINDING PROTEIN TM_0124-RELATED"/>
    <property type="match status" value="1"/>
</dbReference>
<evidence type="ECO:0000259" key="6">
    <source>
        <dbReference type="PROSITE" id="PS50893"/>
    </source>
</evidence>
<evidence type="ECO:0000256" key="3">
    <source>
        <dbReference type="ARBA" id="ARBA00022448"/>
    </source>
</evidence>
<keyword evidence="5 7" id="KW-0067">ATP-binding</keyword>
<dbReference type="SMART" id="SM00382">
    <property type="entry name" value="AAA"/>
    <property type="match status" value="1"/>
</dbReference>
<organism evidence="7 8">
    <name type="scientific">Paenibacillus baimaensis</name>
    <dbReference type="NCBI Taxonomy" id="2982185"/>
    <lineage>
        <taxon>Bacteria</taxon>
        <taxon>Bacillati</taxon>
        <taxon>Bacillota</taxon>
        <taxon>Bacilli</taxon>
        <taxon>Bacillales</taxon>
        <taxon>Paenibacillaceae</taxon>
        <taxon>Paenibacillus</taxon>
    </lineage>
</organism>
<evidence type="ECO:0000256" key="5">
    <source>
        <dbReference type="ARBA" id="ARBA00022840"/>
    </source>
</evidence>
<gene>
    <name evidence="7" type="ORF">OB236_38575</name>
</gene>
<dbReference type="InterPro" id="IPR050153">
    <property type="entry name" value="Metal_Ion_Import_ABC"/>
</dbReference>
<dbReference type="PROSITE" id="PS50893">
    <property type="entry name" value="ABC_TRANSPORTER_2"/>
    <property type="match status" value="1"/>
</dbReference>
<evidence type="ECO:0000313" key="8">
    <source>
        <dbReference type="Proteomes" id="UP001652445"/>
    </source>
</evidence>
<dbReference type="InterPro" id="IPR003439">
    <property type="entry name" value="ABC_transporter-like_ATP-bd"/>
</dbReference>
<accession>A0ABT2UTS7</accession>
<protein>
    <submittedName>
        <fullName evidence="7">ATP-binding cassette domain-containing protein</fullName>
    </submittedName>
</protein>
<comment type="caution">
    <text evidence="7">The sequence shown here is derived from an EMBL/GenBank/DDBJ whole genome shotgun (WGS) entry which is preliminary data.</text>
</comment>
<keyword evidence="4" id="KW-0547">Nucleotide-binding</keyword>
<comment type="subcellular location">
    <subcellularLocation>
        <location evidence="1">Cell membrane</location>
        <topology evidence="1">Peripheral membrane protein</topology>
    </subcellularLocation>
</comment>
<dbReference type="PROSITE" id="PS00211">
    <property type="entry name" value="ABC_TRANSPORTER_1"/>
    <property type="match status" value="1"/>
</dbReference>
<name>A0ABT2UTS7_9BACL</name>
<dbReference type="CDD" id="cd03225">
    <property type="entry name" value="ABC_cobalt_CbiO_domain1"/>
    <property type="match status" value="1"/>
</dbReference>
<dbReference type="Proteomes" id="UP001652445">
    <property type="component" value="Unassembled WGS sequence"/>
</dbReference>
<proteinExistence type="inferred from homology"/>
<feature type="domain" description="ABC transporter" evidence="6">
    <location>
        <begin position="5"/>
        <end position="242"/>
    </location>
</feature>
<dbReference type="InterPro" id="IPR017871">
    <property type="entry name" value="ABC_transporter-like_CS"/>
</dbReference>